<organism evidence="2 3">
    <name type="scientific">Nannochloropsis salina CCMP1776</name>
    <dbReference type="NCBI Taxonomy" id="1027361"/>
    <lineage>
        <taxon>Eukaryota</taxon>
        <taxon>Sar</taxon>
        <taxon>Stramenopiles</taxon>
        <taxon>Ochrophyta</taxon>
        <taxon>Eustigmatophyceae</taxon>
        <taxon>Eustigmatales</taxon>
        <taxon>Monodopsidaceae</taxon>
        <taxon>Microchloropsis</taxon>
        <taxon>Microchloropsis salina</taxon>
    </lineage>
</organism>
<proteinExistence type="predicted"/>
<feature type="transmembrane region" description="Helical" evidence="1">
    <location>
        <begin position="82"/>
        <end position="102"/>
    </location>
</feature>
<evidence type="ECO:0000313" key="3">
    <source>
        <dbReference type="Proteomes" id="UP000355283"/>
    </source>
</evidence>
<name>A0A4D9CM40_9STRA</name>
<comment type="caution">
    <text evidence="2">The sequence shown here is derived from an EMBL/GenBank/DDBJ whole genome shotgun (WGS) entry which is preliminary data.</text>
</comment>
<dbReference type="EMBL" id="SDOX01000180">
    <property type="protein sequence ID" value="TFJ80180.1"/>
    <property type="molecule type" value="Genomic_DNA"/>
</dbReference>
<protein>
    <submittedName>
        <fullName evidence="2">Uncharacterized protein</fullName>
    </submittedName>
</protein>
<sequence>VTVPRPQHRPTLYPWAGFVFGWLCLAVTLGYLIALLGPGAKALREAASRFRRGVGREGAVKVEREALLQHRQRPYSVKMQPLRVLQLVVWLATTVVMAGAAGTTKNKTPEQKTAQLAALHKRTASHGVIHMTDDLYPYYALEHPRPYHLIALFTATVRFFPPARLPEVEGIMPHFGDLCAVSSAR</sequence>
<feature type="transmembrane region" description="Helical" evidence="1">
    <location>
        <begin position="12"/>
        <end position="36"/>
    </location>
</feature>
<dbReference type="Proteomes" id="UP000355283">
    <property type="component" value="Unassembled WGS sequence"/>
</dbReference>
<gene>
    <name evidence="2" type="ORF">NSK_008487</name>
</gene>
<keyword evidence="3" id="KW-1185">Reference proteome</keyword>
<reference evidence="2 3" key="1">
    <citation type="submission" date="2019-01" db="EMBL/GenBank/DDBJ databases">
        <title>Nuclear Genome Assembly of the Microalgal Biofuel strain Nannochloropsis salina CCMP1776.</title>
        <authorList>
            <person name="Hovde B."/>
        </authorList>
    </citation>
    <scope>NUCLEOTIDE SEQUENCE [LARGE SCALE GENOMIC DNA]</scope>
    <source>
        <strain evidence="2 3">CCMP1776</strain>
    </source>
</reference>
<keyword evidence="1" id="KW-1133">Transmembrane helix</keyword>
<dbReference type="AlphaFoldDB" id="A0A4D9CM40"/>
<evidence type="ECO:0000256" key="1">
    <source>
        <dbReference type="SAM" id="Phobius"/>
    </source>
</evidence>
<dbReference type="OrthoDB" id="10493013at2759"/>
<keyword evidence="1" id="KW-0472">Membrane</keyword>
<feature type="non-terminal residue" evidence="2">
    <location>
        <position position="1"/>
    </location>
</feature>
<keyword evidence="1" id="KW-0812">Transmembrane</keyword>
<accession>A0A4D9CM40</accession>
<evidence type="ECO:0000313" key="2">
    <source>
        <dbReference type="EMBL" id="TFJ80180.1"/>
    </source>
</evidence>